<evidence type="ECO:0000256" key="5">
    <source>
        <dbReference type="ARBA" id="ARBA00022475"/>
    </source>
</evidence>
<feature type="transmembrane region" description="Helical" evidence="12">
    <location>
        <begin position="133"/>
        <end position="155"/>
    </location>
</feature>
<dbReference type="Gene3D" id="6.10.140.1330">
    <property type="match status" value="1"/>
</dbReference>
<feature type="transmembrane region" description="Helical" evidence="12">
    <location>
        <begin position="104"/>
        <end position="127"/>
    </location>
</feature>
<feature type="transmembrane region" description="Helical" evidence="12">
    <location>
        <begin position="385"/>
        <end position="409"/>
    </location>
</feature>
<sequence length="422" mass="45544">MSRLELFSILVTTAALFGWASRRWLKLPLTIGTMVLTVAAALGLLGLDQIIPAHLIPGLHPWALHLLGEIDFENLILHGMLGLLLFAGAFLLDLEALAKEKLAVALLSLPGTLLSFLATAALMHWLLPLLGMQAPWLPCLFFGALISPTDPIAVLEMLGRAGVSRNLKAQLAGESLFNDGVGAVLFIALLEVSRGTIASPIHFILLQVFKAAAGLALGVLASWFSSWMMSQVDAYQVEILFTISLAVGTYALAERLHVSAPLTAVAAGIALRHFNLRHHHDDISHTRLDRFWEVIDEVQNAILFVLLGLEILAIPFTRLSLESGLVAIVSVSVVRFAVVAAILMLLRLLQPSHQSSIRTLTWGGLRGGLALALALAVPAHQGRAWILVATYSLILFSIVFQGGSMDVILGRVARKQGREPRA</sequence>
<dbReference type="PANTHER" id="PTHR10110:SF195">
    <property type="entry name" value="NA(+)_H(+) ANTIPORTER NHAS2"/>
    <property type="match status" value="1"/>
</dbReference>
<feature type="transmembrane region" description="Helical" evidence="12">
    <location>
        <begin position="75"/>
        <end position="92"/>
    </location>
</feature>
<keyword evidence="11" id="KW-0739">Sodium transport</keyword>
<dbReference type="InterPro" id="IPR018422">
    <property type="entry name" value="Cation/H_exchanger_CPA1"/>
</dbReference>
<dbReference type="GO" id="GO:0005886">
    <property type="term" value="C:plasma membrane"/>
    <property type="evidence" value="ECO:0007669"/>
    <property type="project" value="UniProtKB-SubCell"/>
</dbReference>
<feature type="transmembrane region" description="Helical" evidence="12">
    <location>
        <begin position="176"/>
        <end position="197"/>
    </location>
</feature>
<evidence type="ECO:0000256" key="2">
    <source>
        <dbReference type="ARBA" id="ARBA00007367"/>
    </source>
</evidence>
<evidence type="ECO:0000256" key="11">
    <source>
        <dbReference type="ARBA" id="ARBA00023201"/>
    </source>
</evidence>
<evidence type="ECO:0000256" key="1">
    <source>
        <dbReference type="ARBA" id="ARBA00004651"/>
    </source>
</evidence>
<feature type="transmembrane region" description="Helical" evidence="12">
    <location>
        <begin position="203"/>
        <end position="223"/>
    </location>
</feature>
<dbReference type="Pfam" id="PF00999">
    <property type="entry name" value="Na_H_Exchanger"/>
    <property type="match status" value="1"/>
</dbReference>
<evidence type="ECO:0000259" key="13">
    <source>
        <dbReference type="Pfam" id="PF00999"/>
    </source>
</evidence>
<evidence type="ECO:0000256" key="6">
    <source>
        <dbReference type="ARBA" id="ARBA00022692"/>
    </source>
</evidence>
<keyword evidence="8" id="KW-0915">Sodium</keyword>
<keyword evidence="7 12" id="KW-1133">Transmembrane helix</keyword>
<dbReference type="STRING" id="1198114.AciX9_3667"/>
<dbReference type="InterPro" id="IPR006153">
    <property type="entry name" value="Cation/H_exchanger_TM"/>
</dbReference>
<dbReference type="GO" id="GO:0015385">
    <property type="term" value="F:sodium:proton antiporter activity"/>
    <property type="evidence" value="ECO:0007669"/>
    <property type="project" value="InterPro"/>
</dbReference>
<dbReference type="PaxDb" id="1198114-AciX9_3667"/>
<keyword evidence="9" id="KW-0406">Ion transport</keyword>
<evidence type="ECO:0000256" key="7">
    <source>
        <dbReference type="ARBA" id="ARBA00022989"/>
    </source>
</evidence>
<dbReference type="Proteomes" id="UP000000343">
    <property type="component" value="Chromosome"/>
</dbReference>
<keyword evidence="10 12" id="KW-0472">Membrane</keyword>
<evidence type="ECO:0000256" key="12">
    <source>
        <dbReference type="SAM" id="Phobius"/>
    </source>
</evidence>
<keyword evidence="6 12" id="KW-0812">Transmembrane</keyword>
<dbReference type="OrthoDB" id="9809206at2"/>
<organism evidence="15">
    <name type="scientific">Granulicella tundricola (strain ATCC BAA-1859 / DSM 23138 / MP5ACTX9)</name>
    <dbReference type="NCBI Taxonomy" id="1198114"/>
    <lineage>
        <taxon>Bacteria</taxon>
        <taxon>Pseudomonadati</taxon>
        <taxon>Acidobacteriota</taxon>
        <taxon>Terriglobia</taxon>
        <taxon>Terriglobales</taxon>
        <taxon>Acidobacteriaceae</taxon>
        <taxon>Granulicella</taxon>
    </lineage>
</organism>
<feature type="domain" description="Cation/H+ exchanger transmembrane" evidence="13">
    <location>
        <begin position="13"/>
        <end position="409"/>
    </location>
</feature>
<evidence type="ECO:0000313" key="15">
    <source>
        <dbReference type="Proteomes" id="UP000000343"/>
    </source>
</evidence>
<dbReference type="RefSeq" id="WP_013581977.1">
    <property type="nucleotide sequence ID" value="NC_015064.1"/>
</dbReference>
<evidence type="ECO:0000256" key="10">
    <source>
        <dbReference type="ARBA" id="ARBA00023136"/>
    </source>
</evidence>
<feature type="transmembrane region" description="Helical" evidence="12">
    <location>
        <begin position="34"/>
        <end position="55"/>
    </location>
</feature>
<evidence type="ECO:0000256" key="3">
    <source>
        <dbReference type="ARBA" id="ARBA00022448"/>
    </source>
</evidence>
<feature type="transmembrane region" description="Helical" evidence="12">
    <location>
        <begin position="323"/>
        <end position="348"/>
    </location>
</feature>
<keyword evidence="3" id="KW-0813">Transport</keyword>
<dbReference type="GO" id="GO:0098719">
    <property type="term" value="P:sodium ion import across plasma membrane"/>
    <property type="evidence" value="ECO:0007669"/>
    <property type="project" value="TreeGrafter"/>
</dbReference>
<reference evidence="15" key="1">
    <citation type="submission" date="2011-01" db="EMBL/GenBank/DDBJ databases">
        <title>Complete sequence of chromosome of Acidobacterium sp. MP5ACTX9.</title>
        <authorList>
            <consortium name="US DOE Joint Genome Institute"/>
            <person name="Lucas S."/>
            <person name="Copeland A."/>
            <person name="Lapidus A."/>
            <person name="Cheng J.-F."/>
            <person name="Goodwin L."/>
            <person name="Pitluck S."/>
            <person name="Teshima H."/>
            <person name="Detter J.C."/>
            <person name="Han C."/>
            <person name="Tapia R."/>
            <person name="Land M."/>
            <person name="Hauser L."/>
            <person name="Kyrpides N."/>
            <person name="Ivanova N."/>
            <person name="Ovchinnikova G."/>
            <person name="Pagani I."/>
            <person name="Rawat S.R."/>
            <person name="Mannisto M."/>
            <person name="Haggblom M.M."/>
            <person name="Woyke T."/>
        </authorList>
    </citation>
    <scope>NUCLEOTIDE SEQUENCE [LARGE SCALE GENOMIC DNA]</scope>
    <source>
        <strain evidence="15">MP5ACTX9</strain>
    </source>
</reference>
<dbReference type="GO" id="GO:0051453">
    <property type="term" value="P:regulation of intracellular pH"/>
    <property type="evidence" value="ECO:0007669"/>
    <property type="project" value="TreeGrafter"/>
</dbReference>
<gene>
    <name evidence="14" type="ordered locus">AciX9_3667</name>
</gene>
<dbReference type="KEGG" id="acm:AciX9_3667"/>
<keyword evidence="5" id="KW-1003">Cell membrane</keyword>
<comment type="similarity">
    <text evidence="2">Belongs to the monovalent cation:proton antiporter 1 (CPA1) transporter (TC 2.A.36) family.</text>
</comment>
<evidence type="ECO:0000256" key="4">
    <source>
        <dbReference type="ARBA" id="ARBA00022449"/>
    </source>
</evidence>
<dbReference type="HOGENOM" id="CLU_005912_8_1_0"/>
<evidence type="ECO:0000313" key="14">
    <source>
        <dbReference type="EMBL" id="ADW70668.1"/>
    </source>
</evidence>
<proteinExistence type="inferred from homology"/>
<evidence type="ECO:0000256" key="8">
    <source>
        <dbReference type="ARBA" id="ARBA00023053"/>
    </source>
</evidence>
<dbReference type="GO" id="GO:0015386">
    <property type="term" value="F:potassium:proton antiporter activity"/>
    <property type="evidence" value="ECO:0007669"/>
    <property type="project" value="TreeGrafter"/>
</dbReference>
<keyword evidence="4" id="KW-0050">Antiport</keyword>
<comment type="subcellular location">
    <subcellularLocation>
        <location evidence="1">Cell membrane</location>
        <topology evidence="1">Multi-pass membrane protein</topology>
    </subcellularLocation>
</comment>
<keyword evidence="15" id="KW-1185">Reference proteome</keyword>
<dbReference type="PANTHER" id="PTHR10110">
    <property type="entry name" value="SODIUM/HYDROGEN EXCHANGER"/>
    <property type="match status" value="1"/>
</dbReference>
<dbReference type="eggNOG" id="COG0025">
    <property type="taxonomic scope" value="Bacteria"/>
</dbReference>
<dbReference type="EMBL" id="CP002480">
    <property type="protein sequence ID" value="ADW70668.1"/>
    <property type="molecule type" value="Genomic_DNA"/>
</dbReference>
<feature type="transmembrane region" description="Helical" evidence="12">
    <location>
        <begin position="297"/>
        <end position="317"/>
    </location>
</feature>
<evidence type="ECO:0000256" key="9">
    <source>
        <dbReference type="ARBA" id="ARBA00023065"/>
    </source>
</evidence>
<feature type="transmembrane region" description="Helical" evidence="12">
    <location>
        <begin position="360"/>
        <end position="379"/>
    </location>
</feature>
<accession>E8X5P1</accession>
<feature type="transmembrane region" description="Helical" evidence="12">
    <location>
        <begin position="6"/>
        <end position="22"/>
    </location>
</feature>
<dbReference type="AlphaFoldDB" id="E8X5P1"/>
<protein>
    <submittedName>
        <fullName evidence="14">Sodium/hydrogen exchanger</fullName>
    </submittedName>
</protein>
<name>E8X5P1_GRATM</name>